<comment type="subcellular location">
    <subcellularLocation>
        <location evidence="1">Nucleus</location>
    </subcellularLocation>
</comment>
<dbReference type="PANTHER" id="PTHR11945:SF821">
    <property type="entry name" value="AGAMOUS-LIKE 57"/>
    <property type="match status" value="1"/>
</dbReference>
<organism evidence="7 8">
    <name type="scientific">Mikania micrantha</name>
    <name type="common">bitter vine</name>
    <dbReference type="NCBI Taxonomy" id="192012"/>
    <lineage>
        <taxon>Eukaryota</taxon>
        <taxon>Viridiplantae</taxon>
        <taxon>Streptophyta</taxon>
        <taxon>Embryophyta</taxon>
        <taxon>Tracheophyta</taxon>
        <taxon>Spermatophyta</taxon>
        <taxon>Magnoliopsida</taxon>
        <taxon>eudicotyledons</taxon>
        <taxon>Gunneridae</taxon>
        <taxon>Pentapetalae</taxon>
        <taxon>asterids</taxon>
        <taxon>campanulids</taxon>
        <taxon>Asterales</taxon>
        <taxon>Asteraceae</taxon>
        <taxon>Asteroideae</taxon>
        <taxon>Heliantheae alliance</taxon>
        <taxon>Eupatorieae</taxon>
        <taxon>Mikania</taxon>
    </lineage>
</organism>
<dbReference type="GO" id="GO:0046983">
    <property type="term" value="F:protein dimerization activity"/>
    <property type="evidence" value="ECO:0007669"/>
    <property type="project" value="InterPro"/>
</dbReference>
<dbReference type="GO" id="GO:0000981">
    <property type="term" value="F:DNA-binding transcription factor activity, RNA polymerase II-specific"/>
    <property type="evidence" value="ECO:0007669"/>
    <property type="project" value="TreeGrafter"/>
</dbReference>
<accession>A0A5N6PBD2</accession>
<keyword evidence="8" id="KW-1185">Reference proteome</keyword>
<keyword evidence="5" id="KW-0539">Nucleus</keyword>
<gene>
    <name evidence="7" type="ORF">E3N88_10711</name>
</gene>
<evidence type="ECO:0000256" key="4">
    <source>
        <dbReference type="ARBA" id="ARBA00023163"/>
    </source>
</evidence>
<dbReference type="SUPFAM" id="SSF55455">
    <property type="entry name" value="SRF-like"/>
    <property type="match status" value="1"/>
</dbReference>
<dbReference type="PROSITE" id="PS50066">
    <property type="entry name" value="MADS_BOX_2"/>
    <property type="match status" value="1"/>
</dbReference>
<evidence type="ECO:0000259" key="6">
    <source>
        <dbReference type="PROSITE" id="PS50066"/>
    </source>
</evidence>
<dbReference type="InterPro" id="IPR002100">
    <property type="entry name" value="TF_MADSbox"/>
</dbReference>
<dbReference type="Proteomes" id="UP000326396">
    <property type="component" value="Linkage Group LG13"/>
</dbReference>
<dbReference type="InterPro" id="IPR036879">
    <property type="entry name" value="TF_MADSbox_sf"/>
</dbReference>
<dbReference type="OrthoDB" id="1898716at2759"/>
<dbReference type="Pfam" id="PF00319">
    <property type="entry name" value="SRF-TF"/>
    <property type="match status" value="1"/>
</dbReference>
<dbReference type="PRINTS" id="PR00404">
    <property type="entry name" value="MADSDOMAIN"/>
</dbReference>
<dbReference type="GO" id="GO:0005634">
    <property type="term" value="C:nucleus"/>
    <property type="evidence" value="ECO:0007669"/>
    <property type="project" value="UniProtKB-SubCell"/>
</dbReference>
<evidence type="ECO:0000313" key="7">
    <source>
        <dbReference type="EMBL" id="KAD6119440.1"/>
    </source>
</evidence>
<dbReference type="GO" id="GO:0000978">
    <property type="term" value="F:RNA polymerase II cis-regulatory region sequence-specific DNA binding"/>
    <property type="evidence" value="ECO:0007669"/>
    <property type="project" value="TreeGrafter"/>
</dbReference>
<evidence type="ECO:0000256" key="3">
    <source>
        <dbReference type="ARBA" id="ARBA00023125"/>
    </source>
</evidence>
<evidence type="ECO:0000256" key="5">
    <source>
        <dbReference type="ARBA" id="ARBA00023242"/>
    </source>
</evidence>
<dbReference type="EMBL" id="SZYD01000005">
    <property type="protein sequence ID" value="KAD6119440.1"/>
    <property type="molecule type" value="Genomic_DNA"/>
</dbReference>
<protein>
    <recommendedName>
        <fullName evidence="6">MADS-box domain-containing protein</fullName>
    </recommendedName>
</protein>
<dbReference type="AlphaFoldDB" id="A0A5N6PBD2"/>
<evidence type="ECO:0000313" key="8">
    <source>
        <dbReference type="Proteomes" id="UP000326396"/>
    </source>
</evidence>
<reference evidence="7 8" key="1">
    <citation type="submission" date="2019-05" db="EMBL/GenBank/DDBJ databases">
        <title>Mikania micrantha, genome provides insights into the molecular mechanism of rapid growth.</title>
        <authorList>
            <person name="Liu B."/>
        </authorList>
    </citation>
    <scope>NUCLEOTIDE SEQUENCE [LARGE SCALE GENOMIC DNA]</scope>
    <source>
        <strain evidence="7">NLD-2019</strain>
        <tissue evidence="7">Leaf</tissue>
    </source>
</reference>
<dbReference type="PANTHER" id="PTHR11945">
    <property type="entry name" value="MADS BOX PROTEIN"/>
    <property type="match status" value="1"/>
</dbReference>
<name>A0A5N6PBD2_9ASTR</name>
<evidence type="ECO:0000256" key="1">
    <source>
        <dbReference type="ARBA" id="ARBA00004123"/>
    </source>
</evidence>
<evidence type="ECO:0000256" key="2">
    <source>
        <dbReference type="ARBA" id="ARBA00023015"/>
    </source>
</evidence>
<keyword evidence="3" id="KW-0238">DNA-binding</keyword>
<sequence length="200" mass="22932">MARLPKSCGRRKIEMKMIESERERAVTLSKRHDGLFKKAGELATLCGAQIAIILFTISGKPLSFGSPSVINVVKRFMDPDHGEQQPDYMIKARMSSFCNAKLQELNREFNEFNEKLITHKKQGQTLEEDLKVLLGGKSYEDYKSSIEIDELLQMKCKLEQMKRDLQHGCDAETGSLSLKDNEYHEMDLSKIQVPEDYLKL</sequence>
<feature type="domain" description="MADS-box" evidence="6">
    <location>
        <begin position="8"/>
        <end position="68"/>
    </location>
</feature>
<dbReference type="SMART" id="SM00432">
    <property type="entry name" value="MADS"/>
    <property type="match status" value="1"/>
</dbReference>
<proteinExistence type="predicted"/>
<keyword evidence="2" id="KW-0805">Transcription regulation</keyword>
<comment type="caution">
    <text evidence="7">The sequence shown here is derived from an EMBL/GenBank/DDBJ whole genome shotgun (WGS) entry which is preliminary data.</text>
</comment>
<keyword evidence="4" id="KW-0804">Transcription</keyword>
<dbReference type="Gene3D" id="3.40.1810.10">
    <property type="entry name" value="Transcription factor, MADS-box"/>
    <property type="match status" value="1"/>
</dbReference>